<proteinExistence type="predicted"/>
<protein>
    <submittedName>
        <fullName evidence="1">Chloramphenicol acetyltransferase</fullName>
    </submittedName>
</protein>
<dbReference type="InterPro" id="IPR001707">
    <property type="entry name" value="Cmp_AcTrfase"/>
</dbReference>
<accession>A0A843AST1</accession>
<dbReference type="PANTHER" id="PTHR38474:SF1">
    <property type="entry name" value="SLR0299 PROTEIN"/>
    <property type="match status" value="1"/>
</dbReference>
<dbReference type="Gene3D" id="3.30.559.10">
    <property type="entry name" value="Chloramphenicol acetyltransferase-like domain"/>
    <property type="match status" value="1"/>
</dbReference>
<dbReference type="InterPro" id="IPR023213">
    <property type="entry name" value="CAT-like_dom_sf"/>
</dbReference>
<organism evidence="1 2">
    <name type="scientific">Methanobrevibacter arboriphilus</name>
    <dbReference type="NCBI Taxonomy" id="39441"/>
    <lineage>
        <taxon>Archaea</taxon>
        <taxon>Methanobacteriati</taxon>
        <taxon>Methanobacteriota</taxon>
        <taxon>Methanomada group</taxon>
        <taxon>Methanobacteria</taxon>
        <taxon>Methanobacteriales</taxon>
        <taxon>Methanobacteriaceae</taxon>
        <taxon>Methanobrevibacter</taxon>
    </lineage>
</organism>
<dbReference type="EMBL" id="JADIIN010000083">
    <property type="protein sequence ID" value="MBF4469750.1"/>
    <property type="molecule type" value="Genomic_DNA"/>
</dbReference>
<dbReference type="SMART" id="SM01059">
    <property type="entry name" value="CAT"/>
    <property type="match status" value="1"/>
</dbReference>
<dbReference type="Proteomes" id="UP000658733">
    <property type="component" value="Unassembled WGS sequence"/>
</dbReference>
<dbReference type="GO" id="GO:0008811">
    <property type="term" value="F:chloramphenicol O-acetyltransferase activity"/>
    <property type="evidence" value="ECO:0007669"/>
    <property type="project" value="InterPro"/>
</dbReference>
<evidence type="ECO:0000313" key="2">
    <source>
        <dbReference type="Proteomes" id="UP000658733"/>
    </source>
</evidence>
<name>A0A843AST1_METAZ</name>
<dbReference type="Pfam" id="PF00302">
    <property type="entry name" value="CAT"/>
    <property type="match status" value="1"/>
</dbReference>
<reference evidence="1" key="1">
    <citation type="submission" date="2020-10" db="EMBL/GenBank/DDBJ databases">
        <title>Dehalococcoides mccartyi of a TCE/Cr reducing biochatode.</title>
        <authorList>
            <person name="Matturro B."/>
        </authorList>
    </citation>
    <scope>NUCLEOTIDE SEQUENCE</scope>
    <source>
        <strain evidence="1">Bin4</strain>
    </source>
</reference>
<evidence type="ECO:0000313" key="1">
    <source>
        <dbReference type="EMBL" id="MBF4469750.1"/>
    </source>
</evidence>
<gene>
    <name evidence="1" type="ORF">ISP01_10125</name>
</gene>
<dbReference type="SUPFAM" id="SSF52777">
    <property type="entry name" value="CoA-dependent acyltransferases"/>
    <property type="match status" value="1"/>
</dbReference>
<keyword evidence="1" id="KW-0808">Transferase</keyword>
<dbReference type="PANTHER" id="PTHR38474">
    <property type="entry name" value="SLR0299 PROTEIN"/>
    <property type="match status" value="1"/>
</dbReference>
<comment type="caution">
    <text evidence="1">The sequence shown here is derived from an EMBL/GenBank/DDBJ whole genome shotgun (WGS) entry which is preliminary data.</text>
</comment>
<sequence>MKELDFNIKESPFSDFFTSRFSMSFRIDVQNAWEYSEDNNLSFFILSLGCLLCGLNSIPELRRRIINGKAFEFDKIDAVTPIMDEDESVFEEMRVSPPKESESLKNWHDNVVGIRDSILEGKVSGFSIETTKRDSEPIANFSCIPWVDFDTLVNCISEPHQIQPLITWGRVSEDKEMPVAIAFSHIFVYGKHIGKFQYNTQEYFNKPNTL</sequence>
<dbReference type="AlphaFoldDB" id="A0A843AST1"/>